<evidence type="ECO:0000313" key="1">
    <source>
        <dbReference type="EMBL" id="CAC5411140.1"/>
    </source>
</evidence>
<reference evidence="1 2" key="1">
    <citation type="submission" date="2020-06" db="EMBL/GenBank/DDBJ databases">
        <authorList>
            <person name="Li R."/>
            <person name="Bekaert M."/>
        </authorList>
    </citation>
    <scope>NUCLEOTIDE SEQUENCE [LARGE SCALE GENOMIC DNA]</scope>
    <source>
        <strain evidence="2">wild</strain>
    </source>
</reference>
<dbReference type="EMBL" id="CACVKT020007831">
    <property type="protein sequence ID" value="CAC5411140.1"/>
    <property type="molecule type" value="Genomic_DNA"/>
</dbReference>
<keyword evidence="2" id="KW-1185">Reference proteome</keyword>
<dbReference type="InterPro" id="IPR012337">
    <property type="entry name" value="RNaseH-like_sf"/>
</dbReference>
<proteinExistence type="predicted"/>
<accession>A0A6J8DWH8</accession>
<dbReference type="GO" id="GO:0003676">
    <property type="term" value="F:nucleic acid binding"/>
    <property type="evidence" value="ECO:0007669"/>
    <property type="project" value="InterPro"/>
</dbReference>
<name>A0A6J8DWH8_MYTCO</name>
<dbReference type="OrthoDB" id="1903608at2759"/>
<dbReference type="Proteomes" id="UP000507470">
    <property type="component" value="Unassembled WGS sequence"/>
</dbReference>
<sequence length="371" mass="43540">MIVEINNNHKIDHRKSDAIYETLRKSYFPVVRENTRLPFQHHVKCPQCLAAVDLPKTQITRKPIPATYSNRRVERFNRTVVAYFRAQFVDTRDWPSLLGEFYYKYNNRVNKSTRPMTHHQRFFKSPNFSMASEEQINSKGVHKKAQEIARIYAESDYQEFVESLWNTRITNMINESESVIARNETITSNVHYMQPENDVENVAVNTVQTSNRSNEMIPSQQQLQMSQPLQDVTNSQMMRNTSLHQSEVSPYYKDLYARRFIQHTDSGMPGFKRRHLETEIYMSESREEWDSSMYPEELFPKKVSKITEMQTFHPAVNKIIDFKPNSALSAGTNVFLSGYWKKGLVINIENDDSEGKVYTIKELENSKIHQV</sequence>
<dbReference type="InterPro" id="IPR036397">
    <property type="entry name" value="RNaseH_sf"/>
</dbReference>
<dbReference type="SUPFAM" id="SSF53098">
    <property type="entry name" value="Ribonuclease H-like"/>
    <property type="match status" value="1"/>
</dbReference>
<organism evidence="1 2">
    <name type="scientific">Mytilus coruscus</name>
    <name type="common">Sea mussel</name>
    <dbReference type="NCBI Taxonomy" id="42192"/>
    <lineage>
        <taxon>Eukaryota</taxon>
        <taxon>Metazoa</taxon>
        <taxon>Spiralia</taxon>
        <taxon>Lophotrochozoa</taxon>
        <taxon>Mollusca</taxon>
        <taxon>Bivalvia</taxon>
        <taxon>Autobranchia</taxon>
        <taxon>Pteriomorphia</taxon>
        <taxon>Mytilida</taxon>
        <taxon>Mytiloidea</taxon>
        <taxon>Mytilidae</taxon>
        <taxon>Mytilinae</taxon>
        <taxon>Mytilus</taxon>
    </lineage>
</organism>
<gene>
    <name evidence="1" type="ORF">MCOR_44264</name>
</gene>
<evidence type="ECO:0000313" key="2">
    <source>
        <dbReference type="Proteomes" id="UP000507470"/>
    </source>
</evidence>
<evidence type="ECO:0008006" key="3">
    <source>
        <dbReference type="Google" id="ProtNLM"/>
    </source>
</evidence>
<protein>
    <recommendedName>
        <fullName evidence="3">Integrase catalytic domain-containing protein</fullName>
    </recommendedName>
</protein>
<dbReference type="Gene3D" id="3.30.420.10">
    <property type="entry name" value="Ribonuclease H-like superfamily/Ribonuclease H"/>
    <property type="match status" value="1"/>
</dbReference>
<dbReference type="AlphaFoldDB" id="A0A6J8DWH8"/>